<dbReference type="Proteomes" id="UP000002217">
    <property type="component" value="Chromosome"/>
</dbReference>
<evidence type="ECO:0000313" key="1">
    <source>
        <dbReference type="EMBL" id="ACV62451.1"/>
    </source>
</evidence>
<dbReference type="HOGENOM" id="CLU_841256_0_0_9"/>
<sequence length="330" mass="38148">MTDYLYKYYDVYGTSVEFCFNSPLWMESMSYCLSIPSIERRDEAKIKLSLLEIGQDEVNEHILLPGDEKLRGESILQLNRDIPYARYTSGQQRWINFTGYGRSWIDFSKGIAKAVRFRNCGISPYYSDIIFGYLGLINLMTIEGFYWIHASCVEVNRKGIVFTGNSRKGKSTAAYAMLRRGHPILSDDRLMLAKRSAFYGISVTDIIKFRCGAIHNLFPELQQKQPYQYIDGEYHYKAAATEGLKFIPSTKIYTLMTLEQTGQFKSRVEKIPPAKVVEELFPVTMDIYGIDINKKFHFIMDFLLNIDCYHVYFGTDMEYFGCLMEELVGG</sequence>
<keyword evidence="1" id="KW-0418">Kinase</keyword>
<organism evidence="1 2">
    <name type="scientific">Desulfofarcimen acetoxidans (strain ATCC 49208 / DSM 771 / KCTC 5769 / VKM B-1644 / 5575)</name>
    <name type="common">Desulfotomaculum acetoxidans</name>
    <dbReference type="NCBI Taxonomy" id="485916"/>
    <lineage>
        <taxon>Bacteria</taxon>
        <taxon>Bacillati</taxon>
        <taxon>Bacillota</taxon>
        <taxon>Clostridia</taxon>
        <taxon>Eubacteriales</taxon>
        <taxon>Peptococcaceae</taxon>
        <taxon>Desulfofarcimen</taxon>
    </lineage>
</organism>
<dbReference type="STRING" id="485916.Dtox_1592"/>
<dbReference type="eggNOG" id="COG1493">
    <property type="taxonomic scope" value="Bacteria"/>
</dbReference>
<dbReference type="Gene3D" id="3.40.50.300">
    <property type="entry name" value="P-loop containing nucleotide triphosphate hydrolases"/>
    <property type="match status" value="1"/>
</dbReference>
<dbReference type="KEGG" id="dae:Dtox_1592"/>
<proteinExistence type="predicted"/>
<accession>C8VW99</accession>
<name>C8VW99_DESAS</name>
<dbReference type="InterPro" id="IPR027417">
    <property type="entry name" value="P-loop_NTPase"/>
</dbReference>
<keyword evidence="2" id="KW-1185">Reference proteome</keyword>
<dbReference type="EMBL" id="CP001720">
    <property type="protein sequence ID" value="ACV62451.1"/>
    <property type="molecule type" value="Genomic_DNA"/>
</dbReference>
<dbReference type="RefSeq" id="WP_015757162.1">
    <property type="nucleotide sequence ID" value="NC_013216.1"/>
</dbReference>
<dbReference type="OrthoDB" id="9778803at2"/>
<dbReference type="SUPFAM" id="SSF53795">
    <property type="entry name" value="PEP carboxykinase-like"/>
    <property type="match status" value="1"/>
</dbReference>
<evidence type="ECO:0000313" key="2">
    <source>
        <dbReference type="Proteomes" id="UP000002217"/>
    </source>
</evidence>
<keyword evidence="1" id="KW-0808">Transferase</keyword>
<gene>
    <name evidence="1" type="ordered locus">Dtox_1592</name>
</gene>
<reference evidence="1 2" key="1">
    <citation type="journal article" date="2009" name="Stand. Genomic Sci.">
        <title>Complete genome sequence of Desulfotomaculum acetoxidans type strain (5575).</title>
        <authorList>
            <person name="Spring S."/>
            <person name="Lapidus A."/>
            <person name="Schroder M."/>
            <person name="Gleim D."/>
            <person name="Sims D."/>
            <person name="Meincke L."/>
            <person name="Glavina Del Rio T."/>
            <person name="Tice H."/>
            <person name="Copeland A."/>
            <person name="Cheng J.F."/>
            <person name="Lucas S."/>
            <person name="Chen F."/>
            <person name="Nolan M."/>
            <person name="Bruce D."/>
            <person name="Goodwin L."/>
            <person name="Pitluck S."/>
            <person name="Ivanova N."/>
            <person name="Mavromatis K."/>
            <person name="Mikhailova N."/>
            <person name="Pati A."/>
            <person name="Chen A."/>
            <person name="Palaniappan K."/>
            <person name="Land M."/>
            <person name="Hauser L."/>
            <person name="Chang Y.J."/>
            <person name="Jeffries C.D."/>
            <person name="Chain P."/>
            <person name="Saunders E."/>
            <person name="Brettin T."/>
            <person name="Detter J.C."/>
            <person name="Goker M."/>
            <person name="Bristow J."/>
            <person name="Eisen J.A."/>
            <person name="Markowitz V."/>
            <person name="Hugenholtz P."/>
            <person name="Kyrpides N.C."/>
            <person name="Klenk H.P."/>
            <person name="Han C."/>
        </authorList>
    </citation>
    <scope>NUCLEOTIDE SEQUENCE [LARGE SCALE GENOMIC DNA]</scope>
    <source>
        <strain evidence="2">ATCC 49208 / DSM 771 / VKM B-1644</strain>
    </source>
</reference>
<dbReference type="AlphaFoldDB" id="C8VW99"/>
<dbReference type="GO" id="GO:0016301">
    <property type="term" value="F:kinase activity"/>
    <property type="evidence" value="ECO:0007669"/>
    <property type="project" value="UniProtKB-KW"/>
</dbReference>
<protein>
    <submittedName>
        <fullName evidence="1">HPr kinase</fullName>
    </submittedName>
</protein>